<proteinExistence type="predicted"/>
<dbReference type="AlphaFoldDB" id="A0A146K2Q2"/>
<reference evidence="1" key="1">
    <citation type="submission" date="2015-07" db="EMBL/GenBank/DDBJ databases">
        <title>Adaptation to a free-living lifestyle via gene acquisitions in the diplomonad Trepomonas sp. PC1.</title>
        <authorList>
            <person name="Xu F."/>
            <person name="Jerlstrom-Hultqvist J."/>
            <person name="Kolisko M."/>
            <person name="Simpson A.G.B."/>
            <person name="Roger A.J."/>
            <person name="Svard S.G."/>
            <person name="Andersson J.O."/>
        </authorList>
    </citation>
    <scope>NUCLEOTIDE SEQUENCE</scope>
    <source>
        <strain evidence="1">PC1</strain>
    </source>
</reference>
<protein>
    <submittedName>
        <fullName evidence="1">PCI domain-containing protein</fullName>
    </submittedName>
</protein>
<evidence type="ECO:0000313" key="1">
    <source>
        <dbReference type="EMBL" id="JAP90987.1"/>
    </source>
</evidence>
<name>A0A146K2Q2_9EUKA</name>
<feature type="non-terminal residue" evidence="1">
    <location>
        <position position="1"/>
    </location>
</feature>
<accession>A0A146K2Q2</accession>
<organism evidence="1">
    <name type="scientific">Trepomonas sp. PC1</name>
    <dbReference type="NCBI Taxonomy" id="1076344"/>
    <lineage>
        <taxon>Eukaryota</taxon>
        <taxon>Metamonada</taxon>
        <taxon>Diplomonadida</taxon>
        <taxon>Hexamitidae</taxon>
        <taxon>Hexamitinae</taxon>
        <taxon>Trepomonas</taxon>
    </lineage>
</organism>
<dbReference type="EMBL" id="GDID01005619">
    <property type="protein sequence ID" value="JAP90987.1"/>
    <property type="molecule type" value="Transcribed_RNA"/>
</dbReference>
<gene>
    <name evidence="1" type="ORF">TPC1_17535</name>
</gene>
<sequence>SNFDWYEVGECLKESIYTNNYCYDLSKLHAHFYNIDSEILATYFAFANIKAEERERLEHDLEPALKRSQLSIDIVAAQKFQYFLKEENIDDRINELYNKTLSSTAKILCIYALLQFYLQNEDYSQIYQQTRQLSQLFNQRSYFKFLFQSLADYCFVCTLLKEDAELFCLQFLLDQIRPEFKEKYLKMTESCLTAETTFEIQHQNIKIDQQKCLHHSRVYNLQLFLLKQPMSDRANIKYDELKQTLKIDDDVELEQVFVQLILQNMIKAKMNCAKRVVDLESVKPVSGNDQIKEVLVQRLEEWLSKVVQCKEMVNQIINKDE</sequence>